<proteinExistence type="predicted"/>
<keyword evidence="2" id="KW-1185">Reference proteome</keyword>
<dbReference type="EMBL" id="CP034036">
    <property type="protein sequence ID" value="QCR02787.1"/>
    <property type="molecule type" value="Genomic_DNA"/>
</dbReference>
<protein>
    <submittedName>
        <fullName evidence="1">Uncharacterized protein</fullName>
    </submittedName>
</protein>
<evidence type="ECO:0000313" key="1">
    <source>
        <dbReference type="EMBL" id="QCR02787.1"/>
    </source>
</evidence>
<dbReference type="Proteomes" id="UP000303847">
    <property type="component" value="Chromosome"/>
</dbReference>
<name>A0ABX5UXU0_9GAMM</name>
<organism evidence="1 2">
    <name type="scientific">Brenneria nigrifluens DSM 30175 = ATCC 13028</name>
    <dbReference type="NCBI Taxonomy" id="1121120"/>
    <lineage>
        <taxon>Bacteria</taxon>
        <taxon>Pseudomonadati</taxon>
        <taxon>Pseudomonadota</taxon>
        <taxon>Gammaproteobacteria</taxon>
        <taxon>Enterobacterales</taxon>
        <taxon>Pectobacteriaceae</taxon>
        <taxon>Brenneria</taxon>
    </lineage>
</organism>
<reference evidence="1 2" key="1">
    <citation type="submission" date="2018-11" db="EMBL/GenBank/DDBJ databases">
        <title>Genome sequences of Brenneria nigrifluens and Brenneria rubrifaciens.</title>
        <authorList>
            <person name="Poret-Peterson A.T."/>
            <person name="McClean A.E."/>
            <person name="Kluepfel D.A."/>
        </authorList>
    </citation>
    <scope>NUCLEOTIDE SEQUENCE [LARGE SCALE GENOMIC DNA]</scope>
    <source>
        <strain evidence="1 2">ATCC 13028</strain>
    </source>
</reference>
<accession>A0ABX5UXU0</accession>
<gene>
    <name evidence="1" type="ORF">EH206_00255</name>
</gene>
<evidence type="ECO:0000313" key="2">
    <source>
        <dbReference type="Proteomes" id="UP000303847"/>
    </source>
</evidence>
<sequence length="122" mass="13294">MKISRNFRLNDPLPASPFAGGGAKHPPLRRVGVGHKGLPATSNVPGSFLWRAIPARHPDGPTLCVVEKRSRRFSLPEVFCAARHVSCLAVLPESITVNAYAQSNSLFLLFSQKDTSVQGYRV</sequence>